<dbReference type="GO" id="GO:0005975">
    <property type="term" value="P:carbohydrate metabolic process"/>
    <property type="evidence" value="ECO:0007669"/>
    <property type="project" value="InterPro"/>
</dbReference>
<dbReference type="GO" id="GO:0016787">
    <property type="term" value="F:hydrolase activity"/>
    <property type="evidence" value="ECO:0007669"/>
    <property type="project" value="UniProtKB-KW"/>
</dbReference>
<keyword evidence="3" id="KW-0378">Hydrolase</keyword>
<keyword evidence="5" id="KW-0119">Carbohydrate metabolism</keyword>
<feature type="region of interest" description="Disordered" evidence="6">
    <location>
        <begin position="67"/>
        <end position="86"/>
    </location>
</feature>
<dbReference type="OrthoDB" id="9774177at2"/>
<evidence type="ECO:0000256" key="2">
    <source>
        <dbReference type="ARBA" id="ARBA00022723"/>
    </source>
</evidence>
<evidence type="ECO:0000256" key="5">
    <source>
        <dbReference type="ARBA" id="ARBA00023277"/>
    </source>
</evidence>
<dbReference type="Proteomes" id="UP000315440">
    <property type="component" value="Unassembled WGS sequence"/>
</dbReference>
<dbReference type="InterPro" id="IPR011330">
    <property type="entry name" value="Glyco_hydro/deAcase_b/a-brl"/>
</dbReference>
<feature type="signal peptide" evidence="7">
    <location>
        <begin position="1"/>
        <end position="27"/>
    </location>
</feature>
<dbReference type="CDD" id="cd10802">
    <property type="entry name" value="YdjC_TTHB029_like"/>
    <property type="match status" value="1"/>
</dbReference>
<dbReference type="EMBL" id="SJPQ01000002">
    <property type="protein sequence ID" value="TWT89017.1"/>
    <property type="molecule type" value="Genomic_DNA"/>
</dbReference>
<dbReference type="RefSeq" id="WP_146400563.1">
    <property type="nucleotide sequence ID" value="NZ_SJPQ01000002.1"/>
</dbReference>
<evidence type="ECO:0000256" key="3">
    <source>
        <dbReference type="ARBA" id="ARBA00022801"/>
    </source>
</evidence>
<name>A0A5C5ZQ13_9BACT</name>
<dbReference type="SUPFAM" id="SSF88713">
    <property type="entry name" value="Glycoside hydrolase/deacetylase"/>
    <property type="match status" value="1"/>
</dbReference>
<feature type="chain" id="PRO_5022975040" description="YdjC-like protein" evidence="7">
    <location>
        <begin position="28"/>
        <end position="336"/>
    </location>
</feature>
<comment type="caution">
    <text evidence="8">The sequence shown here is derived from an EMBL/GenBank/DDBJ whole genome shotgun (WGS) entry which is preliminary data.</text>
</comment>
<organism evidence="8 9">
    <name type="scientific">Pseudobythopirellula maris</name>
    <dbReference type="NCBI Taxonomy" id="2527991"/>
    <lineage>
        <taxon>Bacteria</taxon>
        <taxon>Pseudomonadati</taxon>
        <taxon>Planctomycetota</taxon>
        <taxon>Planctomycetia</taxon>
        <taxon>Pirellulales</taxon>
        <taxon>Lacipirellulaceae</taxon>
        <taxon>Pseudobythopirellula</taxon>
    </lineage>
</organism>
<evidence type="ECO:0000256" key="1">
    <source>
        <dbReference type="ARBA" id="ARBA00001946"/>
    </source>
</evidence>
<protein>
    <recommendedName>
        <fullName evidence="10">YdjC-like protein</fullName>
    </recommendedName>
</protein>
<dbReference type="AlphaFoldDB" id="A0A5C5ZQ13"/>
<accession>A0A5C5ZQ13</accession>
<keyword evidence="9" id="KW-1185">Reference proteome</keyword>
<gene>
    <name evidence="8" type="ORF">Mal64_25080</name>
</gene>
<sequence precursor="true">MKKFLATPAMGLAALSLLLLAPAAASAGEDWARLLGYPEGKRVVILHAHDMGLCYESNAAVAQLIDGQTPDKDKPSQGDPTPISASVMPPAPWFSHAAELAAARPGVDIGLQLTLNSEWPQYRWRPLSGEALASSLYDGDGCMWRSVRQVAINADRDDVEREIRWQLLSAERKGMKPTHLTTHLGALYARPDLAELYLDLARRHWIPAVVVDLTPELAERFAAQGFPVPDRLLAALEEYPLPKLKDLRIVPAADSYDEKVEATIALIGELPAGLSQVAFAPAIDSPALRAITPSWRQFVWDRDLWQDERVKQAMEDSGVVVTTWVEVMERFDGASR</sequence>
<evidence type="ECO:0000256" key="4">
    <source>
        <dbReference type="ARBA" id="ARBA00022842"/>
    </source>
</evidence>
<comment type="cofactor">
    <cofactor evidence="1">
        <name>Mg(2+)</name>
        <dbReference type="ChEBI" id="CHEBI:18420"/>
    </cofactor>
</comment>
<evidence type="ECO:0000256" key="6">
    <source>
        <dbReference type="SAM" id="MobiDB-lite"/>
    </source>
</evidence>
<evidence type="ECO:0000313" key="8">
    <source>
        <dbReference type="EMBL" id="TWT89017.1"/>
    </source>
</evidence>
<keyword evidence="2" id="KW-0479">Metal-binding</keyword>
<evidence type="ECO:0000313" key="9">
    <source>
        <dbReference type="Proteomes" id="UP000315440"/>
    </source>
</evidence>
<keyword evidence="4" id="KW-0460">Magnesium</keyword>
<dbReference type="InterPro" id="IPR006879">
    <property type="entry name" value="YdjC-like"/>
</dbReference>
<proteinExistence type="predicted"/>
<keyword evidence="7" id="KW-0732">Signal</keyword>
<reference evidence="8 9" key="1">
    <citation type="submission" date="2019-02" db="EMBL/GenBank/DDBJ databases">
        <title>Deep-cultivation of Planctomycetes and their phenomic and genomic characterization uncovers novel biology.</title>
        <authorList>
            <person name="Wiegand S."/>
            <person name="Jogler M."/>
            <person name="Boedeker C."/>
            <person name="Pinto D."/>
            <person name="Vollmers J."/>
            <person name="Rivas-Marin E."/>
            <person name="Kohn T."/>
            <person name="Peeters S.H."/>
            <person name="Heuer A."/>
            <person name="Rast P."/>
            <person name="Oberbeckmann S."/>
            <person name="Bunk B."/>
            <person name="Jeske O."/>
            <person name="Meyerdierks A."/>
            <person name="Storesund J.E."/>
            <person name="Kallscheuer N."/>
            <person name="Luecker S."/>
            <person name="Lage O.M."/>
            <person name="Pohl T."/>
            <person name="Merkel B.J."/>
            <person name="Hornburger P."/>
            <person name="Mueller R.-W."/>
            <person name="Bruemmer F."/>
            <person name="Labrenz M."/>
            <person name="Spormann A.M."/>
            <person name="Op Den Camp H."/>
            <person name="Overmann J."/>
            <person name="Amann R."/>
            <person name="Jetten M.S.M."/>
            <person name="Mascher T."/>
            <person name="Medema M.H."/>
            <person name="Devos D.P."/>
            <person name="Kaster A.-K."/>
            <person name="Ovreas L."/>
            <person name="Rohde M."/>
            <person name="Galperin M.Y."/>
            <person name="Jogler C."/>
        </authorList>
    </citation>
    <scope>NUCLEOTIDE SEQUENCE [LARGE SCALE GENOMIC DNA]</scope>
    <source>
        <strain evidence="8 9">Mal64</strain>
    </source>
</reference>
<dbReference type="GO" id="GO:0046872">
    <property type="term" value="F:metal ion binding"/>
    <property type="evidence" value="ECO:0007669"/>
    <property type="project" value="UniProtKB-KW"/>
</dbReference>
<dbReference type="Pfam" id="PF04794">
    <property type="entry name" value="YdjC"/>
    <property type="match status" value="1"/>
</dbReference>
<evidence type="ECO:0008006" key="10">
    <source>
        <dbReference type="Google" id="ProtNLM"/>
    </source>
</evidence>
<dbReference type="Gene3D" id="3.20.20.370">
    <property type="entry name" value="Glycoside hydrolase/deacetylase"/>
    <property type="match status" value="1"/>
</dbReference>
<evidence type="ECO:0000256" key="7">
    <source>
        <dbReference type="SAM" id="SignalP"/>
    </source>
</evidence>